<dbReference type="RefSeq" id="WP_024982175.1">
    <property type="nucleotide sequence ID" value="NZ_CBCRUM010000015.1"/>
</dbReference>
<sequence>MKNTLRKAIYLDHYTAMVFDYNNQTAVLEKTIASEMNPFVKEEILQKGESHWHNKEQDLQSDFYKRIIAEVAPCSEVFFFGPTNAKTELINIIQGKPKFDAIKIYSKDIDKMTENQKIELINTTFKIP</sequence>
<gene>
    <name evidence="1" type="ORF">SAMN05444143_11210</name>
</gene>
<dbReference type="eggNOG" id="ENOG5032R2M">
    <property type="taxonomic scope" value="Bacteria"/>
</dbReference>
<evidence type="ECO:0000313" key="2">
    <source>
        <dbReference type="Proteomes" id="UP000182961"/>
    </source>
</evidence>
<dbReference type="AlphaFoldDB" id="A0A1I4YKM9"/>
<accession>A0A1I4YKM9</accession>
<dbReference type="EMBL" id="FOUT01000012">
    <property type="protein sequence ID" value="SFN38618.1"/>
    <property type="molecule type" value="Genomic_DNA"/>
</dbReference>
<name>A0A1I4YKM9_9FLAO</name>
<keyword evidence="2" id="KW-1185">Reference proteome</keyword>
<reference evidence="2" key="1">
    <citation type="submission" date="2016-10" db="EMBL/GenBank/DDBJ databases">
        <authorList>
            <person name="Varghese N."/>
            <person name="Submissions S."/>
        </authorList>
    </citation>
    <scope>NUCLEOTIDE SEQUENCE [LARGE SCALE GENOMIC DNA]</scope>
    <source>
        <strain evidence="2">DSM 4002</strain>
    </source>
</reference>
<proteinExistence type="predicted"/>
<evidence type="ECO:0000313" key="1">
    <source>
        <dbReference type="EMBL" id="SFN38618.1"/>
    </source>
</evidence>
<protein>
    <submittedName>
        <fullName evidence="1">Uncharacterized protein</fullName>
    </submittedName>
</protein>
<organism evidence="1 2">
    <name type="scientific">Flavobacterium succinicans</name>
    <dbReference type="NCBI Taxonomy" id="29536"/>
    <lineage>
        <taxon>Bacteria</taxon>
        <taxon>Pseudomonadati</taxon>
        <taxon>Bacteroidota</taxon>
        <taxon>Flavobacteriia</taxon>
        <taxon>Flavobacteriales</taxon>
        <taxon>Flavobacteriaceae</taxon>
        <taxon>Flavobacterium</taxon>
    </lineage>
</organism>
<dbReference type="Proteomes" id="UP000182961">
    <property type="component" value="Unassembled WGS sequence"/>
</dbReference>